<name>A0A9W4E3W1_9ACTN</name>
<proteinExistence type="predicted"/>
<reference evidence="1" key="1">
    <citation type="submission" date="2021-05" db="EMBL/GenBank/DDBJ databases">
        <authorList>
            <person name="Arsene-Ploetze F."/>
        </authorList>
    </citation>
    <scope>NUCLEOTIDE SEQUENCE</scope>
    <source>
        <strain evidence="1">DSM 42138</strain>
    </source>
</reference>
<dbReference type="PANTHER" id="PTHR43591:SF110">
    <property type="entry name" value="RHODANESE DOMAIN-CONTAINING PROTEIN"/>
    <property type="match status" value="1"/>
</dbReference>
<evidence type="ECO:0000313" key="1">
    <source>
        <dbReference type="EMBL" id="CAG6392297.1"/>
    </source>
</evidence>
<dbReference type="SUPFAM" id="SSF53335">
    <property type="entry name" value="S-adenosyl-L-methionine-dependent methyltransferases"/>
    <property type="match status" value="1"/>
</dbReference>
<accession>A0A9W4E3W1</accession>
<dbReference type="RefSeq" id="WP_251486577.1">
    <property type="nucleotide sequence ID" value="NZ_CAJSLV010000044.1"/>
</dbReference>
<dbReference type="Proteomes" id="UP001152519">
    <property type="component" value="Unassembled WGS sequence"/>
</dbReference>
<dbReference type="CDD" id="cd02440">
    <property type="entry name" value="AdoMet_MTases"/>
    <property type="match status" value="1"/>
</dbReference>
<organism evidence="1 2">
    <name type="scientific">Actinacidiphila cocklensis</name>
    <dbReference type="NCBI Taxonomy" id="887465"/>
    <lineage>
        <taxon>Bacteria</taxon>
        <taxon>Bacillati</taxon>
        <taxon>Actinomycetota</taxon>
        <taxon>Actinomycetes</taxon>
        <taxon>Kitasatosporales</taxon>
        <taxon>Streptomycetaceae</taxon>
        <taxon>Actinacidiphila</taxon>
    </lineage>
</organism>
<comment type="caution">
    <text evidence="1">The sequence shown here is derived from an EMBL/GenBank/DDBJ whole genome shotgun (WGS) entry which is preliminary data.</text>
</comment>
<dbReference type="AlphaFoldDB" id="A0A9W4E3W1"/>
<protein>
    <submittedName>
        <fullName evidence="1">Ubiquinone/menaquinone biosynthesis C-methylase UbiE</fullName>
    </submittedName>
</protein>
<evidence type="ECO:0000313" key="2">
    <source>
        <dbReference type="Proteomes" id="UP001152519"/>
    </source>
</evidence>
<keyword evidence="2" id="KW-1185">Reference proteome</keyword>
<gene>
    <name evidence="1" type="ORF">SCOCK_160079</name>
</gene>
<sequence length="269" mass="29180">MSSPELAPEVTTFYTDVFDEGSRLNSSADGRLELLRTQELLRRFLPKAPARVLDVGGGTGVHARWLVEDGYDVDLVDPVARHVEQARHVCAASVGDARSLDAEDGSYDVVTMLGPLYHLPDRAERLQALREAARVARLGGLVAAAGINRYASIFEHTALAHLHTERLRESIVETLATSTYDGRRGFTVAYFHRAEELAAELRAAGLRDVQVFGVEGPTWSLLKAVEQATGAQPSEELFESALTAARLAEPYPELLAASSHLLAVGHVGD</sequence>
<dbReference type="PANTHER" id="PTHR43591">
    <property type="entry name" value="METHYLTRANSFERASE"/>
    <property type="match status" value="1"/>
</dbReference>
<keyword evidence="1" id="KW-0830">Ubiquinone</keyword>
<dbReference type="Pfam" id="PF13489">
    <property type="entry name" value="Methyltransf_23"/>
    <property type="match status" value="1"/>
</dbReference>
<dbReference type="InterPro" id="IPR029063">
    <property type="entry name" value="SAM-dependent_MTases_sf"/>
</dbReference>
<dbReference type="Gene3D" id="3.40.50.150">
    <property type="entry name" value="Vaccinia Virus protein VP39"/>
    <property type="match status" value="1"/>
</dbReference>
<dbReference type="EMBL" id="CAJSLV010000044">
    <property type="protein sequence ID" value="CAG6392297.1"/>
    <property type="molecule type" value="Genomic_DNA"/>
</dbReference>